<dbReference type="Gene3D" id="3.40.630.30">
    <property type="match status" value="1"/>
</dbReference>
<dbReference type="RefSeq" id="WP_068365979.1">
    <property type="nucleotide sequence ID" value="NZ_FOJN01000001.1"/>
</dbReference>
<dbReference type="EMBL" id="FOJN01000001">
    <property type="protein sequence ID" value="SFA39988.1"/>
    <property type="molecule type" value="Genomic_DNA"/>
</dbReference>
<proteinExistence type="predicted"/>
<evidence type="ECO:0000313" key="3">
    <source>
        <dbReference type="Proteomes" id="UP000182054"/>
    </source>
</evidence>
<accession>A0A1I0SKG7</accession>
<dbReference type="SUPFAM" id="SSF55729">
    <property type="entry name" value="Acyl-CoA N-acyltransferases (Nat)"/>
    <property type="match status" value="1"/>
</dbReference>
<feature type="domain" description="N-acetyltransferase" evidence="1">
    <location>
        <begin position="100"/>
        <end position="221"/>
    </location>
</feature>
<dbReference type="PROSITE" id="PS51186">
    <property type="entry name" value="GNAT"/>
    <property type="match status" value="1"/>
</dbReference>
<dbReference type="Pfam" id="PF00583">
    <property type="entry name" value="Acetyltransf_1"/>
    <property type="match status" value="1"/>
</dbReference>
<dbReference type="InterPro" id="IPR016181">
    <property type="entry name" value="Acyl_CoA_acyltransferase"/>
</dbReference>
<dbReference type="GO" id="GO:0016747">
    <property type="term" value="F:acyltransferase activity, transferring groups other than amino-acyl groups"/>
    <property type="evidence" value="ECO:0007669"/>
    <property type="project" value="InterPro"/>
</dbReference>
<reference evidence="2 3" key="1">
    <citation type="submission" date="2016-10" db="EMBL/GenBank/DDBJ databases">
        <authorList>
            <person name="de Groot N.N."/>
        </authorList>
    </citation>
    <scope>NUCLEOTIDE SEQUENCE [LARGE SCALE GENOMIC DNA]</scope>
    <source>
        <strain evidence="2 3">DSM 44908</strain>
    </source>
</reference>
<protein>
    <recommendedName>
        <fullName evidence="1">N-acetyltransferase domain-containing protein</fullName>
    </recommendedName>
</protein>
<dbReference type="GO" id="GO:0003918">
    <property type="term" value="F:DNA topoisomerase type II (double strand cut, ATP-hydrolyzing) activity"/>
    <property type="evidence" value="ECO:0007669"/>
    <property type="project" value="InterPro"/>
</dbReference>
<dbReference type="CDD" id="cd04301">
    <property type="entry name" value="NAT_SF"/>
    <property type="match status" value="1"/>
</dbReference>
<evidence type="ECO:0000259" key="1">
    <source>
        <dbReference type="PROSITE" id="PS51186"/>
    </source>
</evidence>
<dbReference type="GO" id="GO:0003677">
    <property type="term" value="F:DNA binding"/>
    <property type="evidence" value="ECO:0007669"/>
    <property type="project" value="InterPro"/>
</dbReference>
<dbReference type="Gene3D" id="1.10.268.10">
    <property type="entry name" value="Topoisomerase, domain 3"/>
    <property type="match status" value="1"/>
</dbReference>
<name>A0A1I0SKG7_9NOCA</name>
<dbReference type="InterPro" id="IPR000182">
    <property type="entry name" value="GNAT_dom"/>
</dbReference>
<dbReference type="OrthoDB" id="4773268at2"/>
<dbReference type="InterPro" id="IPR013757">
    <property type="entry name" value="Topo_IIA_A_a_sf"/>
</dbReference>
<dbReference type="GeneID" id="85484459"/>
<dbReference type="Proteomes" id="UP000182054">
    <property type="component" value="Unassembled WGS sequence"/>
</dbReference>
<gene>
    <name evidence="2" type="ORF">SAMN05444374_101403</name>
</gene>
<dbReference type="GO" id="GO:0005524">
    <property type="term" value="F:ATP binding"/>
    <property type="evidence" value="ECO:0007669"/>
    <property type="project" value="InterPro"/>
</dbReference>
<organism evidence="2 3">
    <name type="scientific">Rhodococcoides kroppenstedtii</name>
    <dbReference type="NCBI Taxonomy" id="293050"/>
    <lineage>
        <taxon>Bacteria</taxon>
        <taxon>Bacillati</taxon>
        <taxon>Actinomycetota</taxon>
        <taxon>Actinomycetes</taxon>
        <taxon>Mycobacteriales</taxon>
        <taxon>Nocardiaceae</taxon>
        <taxon>Rhodococcoides</taxon>
    </lineage>
</organism>
<sequence>MTDHDRAAARREITAALLAAFDRRHDVLDAIVEADDRDQAVAAISGLLETSRLGGEAVMGMAFDQLTKDARRNNAAELEDLDARLTFTLAERPASAGDGLTLRAFSDESDRELFAARLADVGSAGDGSGGAAGDLDAEIASARDRSDSEQAAWFVAREGEDSVGLVFGELKNGEIDLRVWIHPDHRKKGYGTAALRKSRSEMAAVFPGVPIVVRTPGALPS</sequence>
<dbReference type="AlphaFoldDB" id="A0A1I0SKG7"/>
<evidence type="ECO:0000313" key="2">
    <source>
        <dbReference type="EMBL" id="SFA39988.1"/>
    </source>
</evidence>